<dbReference type="RefSeq" id="WP_145284142.1">
    <property type="nucleotide sequence ID" value="NZ_CP036291.1"/>
</dbReference>
<proteinExistence type="predicted"/>
<keyword evidence="3" id="KW-1185">Reference proteome</keyword>
<evidence type="ECO:0000256" key="1">
    <source>
        <dbReference type="SAM" id="SignalP"/>
    </source>
</evidence>
<evidence type="ECO:0000313" key="2">
    <source>
        <dbReference type="EMBL" id="QDU88799.1"/>
    </source>
</evidence>
<keyword evidence="1" id="KW-0732">Signal</keyword>
<evidence type="ECO:0008006" key="4">
    <source>
        <dbReference type="Google" id="ProtNLM"/>
    </source>
</evidence>
<sequence precursor="true">MTRYCFAPLLALMVVPIADGALVAYDPFLIGDNRAAGQYSVSTDMRTMGAAAFGWVGTMGVDGFGVPHAGSTSNFQANATGEDSAAVSYEQGGRLAWLGSNNSVFNRNLTRQLNPTPASSTWWFSIMTNRLGWGPSASFIGNQYAVGGFTDASNSGLQVGYDDTAGNDIPDLVLRAGGVNTVLLADAPSSDNQFVIVKLDVNTSGNDTISVWTDPSTVSPLGAPSLVLNSFNVSDSLTPFTQSRYESPAQSGVTYWDEIRLATDLPSLIGVPVPEPASCVLMACAAAGLAVVRRK</sequence>
<name>A0A518DBE9_9BACT</name>
<accession>A0A518DBE9</accession>
<gene>
    <name evidence="2" type="ORF">Pla175_21830</name>
</gene>
<dbReference type="EMBL" id="CP036291">
    <property type="protein sequence ID" value="QDU88799.1"/>
    <property type="molecule type" value="Genomic_DNA"/>
</dbReference>
<dbReference type="Proteomes" id="UP000317429">
    <property type="component" value="Chromosome"/>
</dbReference>
<feature type="signal peptide" evidence="1">
    <location>
        <begin position="1"/>
        <end position="20"/>
    </location>
</feature>
<reference evidence="2 3" key="1">
    <citation type="submission" date="2019-02" db="EMBL/GenBank/DDBJ databases">
        <title>Deep-cultivation of Planctomycetes and their phenomic and genomic characterization uncovers novel biology.</title>
        <authorList>
            <person name="Wiegand S."/>
            <person name="Jogler M."/>
            <person name="Boedeker C."/>
            <person name="Pinto D."/>
            <person name="Vollmers J."/>
            <person name="Rivas-Marin E."/>
            <person name="Kohn T."/>
            <person name="Peeters S.H."/>
            <person name="Heuer A."/>
            <person name="Rast P."/>
            <person name="Oberbeckmann S."/>
            <person name="Bunk B."/>
            <person name="Jeske O."/>
            <person name="Meyerdierks A."/>
            <person name="Storesund J.E."/>
            <person name="Kallscheuer N."/>
            <person name="Luecker S."/>
            <person name="Lage O.M."/>
            <person name="Pohl T."/>
            <person name="Merkel B.J."/>
            <person name="Hornburger P."/>
            <person name="Mueller R.-W."/>
            <person name="Bruemmer F."/>
            <person name="Labrenz M."/>
            <person name="Spormann A.M."/>
            <person name="Op den Camp H."/>
            <person name="Overmann J."/>
            <person name="Amann R."/>
            <person name="Jetten M.S.M."/>
            <person name="Mascher T."/>
            <person name="Medema M.H."/>
            <person name="Devos D.P."/>
            <person name="Kaster A.-K."/>
            <person name="Ovreas L."/>
            <person name="Rohde M."/>
            <person name="Galperin M.Y."/>
            <person name="Jogler C."/>
        </authorList>
    </citation>
    <scope>NUCLEOTIDE SEQUENCE [LARGE SCALE GENOMIC DNA]</scope>
    <source>
        <strain evidence="2 3">Pla175</strain>
    </source>
</reference>
<protein>
    <recommendedName>
        <fullName evidence="4">PEP-CTERM protein-sorting domain-containing protein</fullName>
    </recommendedName>
</protein>
<dbReference type="OrthoDB" id="233178at2"/>
<evidence type="ECO:0000313" key="3">
    <source>
        <dbReference type="Proteomes" id="UP000317429"/>
    </source>
</evidence>
<feature type="chain" id="PRO_5021773391" description="PEP-CTERM protein-sorting domain-containing protein" evidence="1">
    <location>
        <begin position="21"/>
        <end position="295"/>
    </location>
</feature>
<organism evidence="2 3">
    <name type="scientific">Pirellulimonas nuda</name>
    <dbReference type="NCBI Taxonomy" id="2528009"/>
    <lineage>
        <taxon>Bacteria</taxon>
        <taxon>Pseudomonadati</taxon>
        <taxon>Planctomycetota</taxon>
        <taxon>Planctomycetia</taxon>
        <taxon>Pirellulales</taxon>
        <taxon>Lacipirellulaceae</taxon>
        <taxon>Pirellulimonas</taxon>
    </lineage>
</organism>
<dbReference type="KEGG" id="pnd:Pla175_21830"/>
<dbReference type="AlphaFoldDB" id="A0A518DBE9"/>